<protein>
    <submittedName>
        <fullName evidence="2">Uncharacterized protein</fullName>
    </submittedName>
</protein>
<sequence length="65" mass="6779">MPPVLAPDHPQQVPNGSPAPPSHQRIIESAPALLFLGPLDQFIESFASPPPQHHAVNSLVAGVGT</sequence>
<dbReference type="VEuPathDB" id="FungiDB:BO78DRAFT_421056"/>
<reference evidence="2 3" key="1">
    <citation type="submission" date="2018-02" db="EMBL/GenBank/DDBJ databases">
        <title>The genomes of Aspergillus section Nigri reveals drivers in fungal speciation.</title>
        <authorList>
            <consortium name="DOE Joint Genome Institute"/>
            <person name="Vesth T.C."/>
            <person name="Nybo J."/>
            <person name="Theobald S."/>
            <person name="Brandl J."/>
            <person name="Frisvad J.C."/>
            <person name="Nielsen K.F."/>
            <person name="Lyhne E.K."/>
            <person name="Kogle M.E."/>
            <person name="Kuo A."/>
            <person name="Riley R."/>
            <person name="Clum A."/>
            <person name="Nolan M."/>
            <person name="Lipzen A."/>
            <person name="Salamov A."/>
            <person name="Henrissat B."/>
            <person name="Wiebenga A."/>
            <person name="De vries R.P."/>
            <person name="Grigoriev I.V."/>
            <person name="Mortensen U.H."/>
            <person name="Andersen M.R."/>
            <person name="Baker S.E."/>
        </authorList>
    </citation>
    <scope>NUCLEOTIDE SEQUENCE [LARGE SCALE GENOMIC DNA]</scope>
    <source>
        <strain evidence="2 3">CBS 121057</strain>
    </source>
</reference>
<dbReference type="Proteomes" id="UP000248423">
    <property type="component" value="Unassembled WGS sequence"/>
</dbReference>
<dbReference type="AlphaFoldDB" id="A0A319E1V7"/>
<keyword evidence="3" id="KW-1185">Reference proteome</keyword>
<name>A0A319E1V7_ASPSB</name>
<organism evidence="2 3">
    <name type="scientific">Aspergillus sclerotiicarbonarius (strain CBS 121057 / IBT 28362)</name>
    <dbReference type="NCBI Taxonomy" id="1448318"/>
    <lineage>
        <taxon>Eukaryota</taxon>
        <taxon>Fungi</taxon>
        <taxon>Dikarya</taxon>
        <taxon>Ascomycota</taxon>
        <taxon>Pezizomycotina</taxon>
        <taxon>Eurotiomycetes</taxon>
        <taxon>Eurotiomycetidae</taxon>
        <taxon>Eurotiales</taxon>
        <taxon>Aspergillaceae</taxon>
        <taxon>Aspergillus</taxon>
        <taxon>Aspergillus subgen. Circumdati</taxon>
    </lineage>
</organism>
<proteinExistence type="predicted"/>
<evidence type="ECO:0000256" key="1">
    <source>
        <dbReference type="SAM" id="MobiDB-lite"/>
    </source>
</evidence>
<feature type="region of interest" description="Disordered" evidence="1">
    <location>
        <begin position="1"/>
        <end position="24"/>
    </location>
</feature>
<accession>A0A319E1V7</accession>
<evidence type="ECO:0000313" key="2">
    <source>
        <dbReference type="EMBL" id="PYI03967.1"/>
    </source>
</evidence>
<gene>
    <name evidence="2" type="ORF">BO78DRAFT_421056</name>
</gene>
<dbReference type="EMBL" id="KZ826374">
    <property type="protein sequence ID" value="PYI03967.1"/>
    <property type="molecule type" value="Genomic_DNA"/>
</dbReference>
<evidence type="ECO:0000313" key="3">
    <source>
        <dbReference type="Proteomes" id="UP000248423"/>
    </source>
</evidence>